<dbReference type="OrthoDB" id="5124088at2"/>
<dbReference type="EMBL" id="FTOT01000008">
    <property type="protein sequence ID" value="SIT20219.1"/>
    <property type="molecule type" value="Genomic_DNA"/>
</dbReference>
<protein>
    <recommendedName>
        <fullName evidence="4">RecT family protein</fullName>
    </recommendedName>
</protein>
<feature type="compositionally biased region" description="Basic and acidic residues" evidence="1">
    <location>
        <begin position="202"/>
        <end position="234"/>
    </location>
</feature>
<sequence length="386" mass="42588">MNTALIAAPQNPALSLLMDVQKFEHMQRIGRMFALSPLFPEHLRKGGLDPATANAVLVLNMANRLNEDPLTVAQQIYFVGGKPGWSTSYMIGKANQHGVFRDPIDWEVTGKGESLSVTAFGILKATGTRVQITCDMAMAKAEGWTKNPKYQSMPEQMLRYRSAAFLIRLYCPEVMIGVPMQVENELETMRDVSPNDAPVVEANKEPPVEAKAEEAVEADPPRRSRHEIQKEFARQQRTASEKPAPAEAVRQKEPEGPTEAQMQGLLDLMLAELAQAGPDVVRSTYSEQIDLMRRAFPNLHAKLATALDGPQPQDSMAQGGLFQGERSNEPDFLSTPIARQFLADVDAVGLQEAVSLHEPSLENLRRTSAEGYRALIRKAEDIEASA</sequence>
<gene>
    <name evidence="2" type="ORF">SAMN05421774_10891</name>
</gene>
<organism evidence="2 3">
    <name type="scientific">Gemmobacter megaterium</name>
    <dbReference type="NCBI Taxonomy" id="1086013"/>
    <lineage>
        <taxon>Bacteria</taxon>
        <taxon>Pseudomonadati</taxon>
        <taxon>Pseudomonadota</taxon>
        <taxon>Alphaproteobacteria</taxon>
        <taxon>Rhodobacterales</taxon>
        <taxon>Paracoccaceae</taxon>
        <taxon>Gemmobacter</taxon>
    </lineage>
</organism>
<reference evidence="2 3" key="1">
    <citation type="submission" date="2017-01" db="EMBL/GenBank/DDBJ databases">
        <authorList>
            <person name="Mah S.A."/>
            <person name="Swanson W.J."/>
            <person name="Moy G.W."/>
            <person name="Vacquier V.D."/>
        </authorList>
    </citation>
    <scope>NUCLEOTIDE SEQUENCE [LARGE SCALE GENOMIC DNA]</scope>
    <source>
        <strain evidence="2 3">DSM 26375</strain>
    </source>
</reference>
<proteinExistence type="predicted"/>
<accession>A0A1N7QBV7</accession>
<feature type="region of interest" description="Disordered" evidence="1">
    <location>
        <begin position="195"/>
        <end position="260"/>
    </location>
</feature>
<evidence type="ECO:0008006" key="4">
    <source>
        <dbReference type="Google" id="ProtNLM"/>
    </source>
</evidence>
<dbReference type="STRING" id="1086013.SAMN05421774_10891"/>
<name>A0A1N7QBV7_9RHOB</name>
<evidence type="ECO:0000313" key="3">
    <source>
        <dbReference type="Proteomes" id="UP000186141"/>
    </source>
</evidence>
<dbReference type="Proteomes" id="UP000186141">
    <property type="component" value="Unassembled WGS sequence"/>
</dbReference>
<dbReference type="RefSeq" id="WP_076533608.1">
    <property type="nucleotide sequence ID" value="NZ_BMEH01000008.1"/>
</dbReference>
<evidence type="ECO:0000256" key="1">
    <source>
        <dbReference type="SAM" id="MobiDB-lite"/>
    </source>
</evidence>
<evidence type="ECO:0000313" key="2">
    <source>
        <dbReference type="EMBL" id="SIT20219.1"/>
    </source>
</evidence>
<keyword evidence="3" id="KW-1185">Reference proteome</keyword>
<dbReference type="AlphaFoldDB" id="A0A1N7QBV7"/>